<protein>
    <submittedName>
        <fullName evidence="1">Uncharacterized protein</fullName>
    </submittedName>
</protein>
<accession>A0A6J5LSW0</accession>
<gene>
    <name evidence="1" type="ORF">UFOVP278_13</name>
</gene>
<evidence type="ECO:0000313" key="1">
    <source>
        <dbReference type="EMBL" id="CAB4134809.1"/>
    </source>
</evidence>
<reference evidence="1" key="1">
    <citation type="submission" date="2020-04" db="EMBL/GenBank/DDBJ databases">
        <authorList>
            <person name="Chiriac C."/>
            <person name="Salcher M."/>
            <person name="Ghai R."/>
            <person name="Kavagutti S V."/>
        </authorList>
    </citation>
    <scope>NUCLEOTIDE SEQUENCE</scope>
</reference>
<organism evidence="1">
    <name type="scientific">uncultured Caudovirales phage</name>
    <dbReference type="NCBI Taxonomy" id="2100421"/>
    <lineage>
        <taxon>Viruses</taxon>
        <taxon>Duplodnaviria</taxon>
        <taxon>Heunggongvirae</taxon>
        <taxon>Uroviricota</taxon>
        <taxon>Caudoviricetes</taxon>
        <taxon>Peduoviridae</taxon>
        <taxon>Maltschvirus</taxon>
        <taxon>Maltschvirus maltsch</taxon>
    </lineage>
</organism>
<dbReference type="EMBL" id="LR796291">
    <property type="protein sequence ID" value="CAB4134809.1"/>
    <property type="molecule type" value="Genomic_DNA"/>
</dbReference>
<name>A0A6J5LSW0_9CAUD</name>
<proteinExistence type="predicted"/>
<sequence length="69" mass="7525">MASLSLVEITDGDWFTVNGLRGKFVCRGFNADGSVRCFGGTTGRERWRSFPTDRVSKILKPLPSKACAG</sequence>